<dbReference type="Proteomes" id="UP000199181">
    <property type="component" value="Unassembled WGS sequence"/>
</dbReference>
<dbReference type="PROSITE" id="PS51257">
    <property type="entry name" value="PROKAR_LIPOPROTEIN"/>
    <property type="match status" value="1"/>
</dbReference>
<evidence type="ECO:0000313" key="4">
    <source>
        <dbReference type="EMBL" id="SEU10952.1"/>
    </source>
</evidence>
<evidence type="ECO:0000259" key="2">
    <source>
        <dbReference type="Pfam" id="PF16403"/>
    </source>
</evidence>
<feature type="region of interest" description="Disordered" evidence="1">
    <location>
        <begin position="29"/>
        <end position="49"/>
    </location>
</feature>
<evidence type="ECO:0000259" key="3">
    <source>
        <dbReference type="Pfam" id="PF17517"/>
    </source>
</evidence>
<feature type="region of interest" description="Disordered" evidence="1">
    <location>
        <begin position="675"/>
        <end position="701"/>
    </location>
</feature>
<dbReference type="PANTHER" id="PTHR46534">
    <property type="entry name" value="IGGFC_BINDING DOMAIN-CONTAINING PROTEIN"/>
    <property type="match status" value="1"/>
</dbReference>
<dbReference type="Gene3D" id="2.60.40.10">
    <property type="entry name" value="Immunoglobulins"/>
    <property type="match status" value="3"/>
</dbReference>
<protein>
    <recommendedName>
        <fullName evidence="6">HYR domain-containing protein</fullName>
    </recommendedName>
</protein>
<dbReference type="EMBL" id="FOIJ01000007">
    <property type="protein sequence ID" value="SEU10952.1"/>
    <property type="molecule type" value="Genomic_DNA"/>
</dbReference>
<evidence type="ECO:0008006" key="6">
    <source>
        <dbReference type="Google" id="ProtNLM"/>
    </source>
</evidence>
<name>A0A1I0JKI7_9BACT</name>
<dbReference type="InterPro" id="IPR032179">
    <property type="entry name" value="Cry22Aa_Ig-like"/>
</dbReference>
<keyword evidence="5" id="KW-1185">Reference proteome</keyword>
<evidence type="ECO:0000313" key="5">
    <source>
        <dbReference type="Proteomes" id="UP000199181"/>
    </source>
</evidence>
<dbReference type="AlphaFoldDB" id="A0A1I0JKI7"/>
<feature type="region of interest" description="Disordered" evidence="1">
    <location>
        <begin position="857"/>
        <end position="878"/>
    </location>
</feature>
<organism evidence="4 5">
    <name type="scientific">Stigmatella erecta</name>
    <dbReference type="NCBI Taxonomy" id="83460"/>
    <lineage>
        <taxon>Bacteria</taxon>
        <taxon>Pseudomonadati</taxon>
        <taxon>Myxococcota</taxon>
        <taxon>Myxococcia</taxon>
        <taxon>Myxococcales</taxon>
        <taxon>Cystobacterineae</taxon>
        <taxon>Archangiaceae</taxon>
        <taxon>Stigmatella</taxon>
    </lineage>
</organism>
<proteinExistence type="predicted"/>
<reference evidence="5" key="1">
    <citation type="submission" date="2016-10" db="EMBL/GenBank/DDBJ databases">
        <authorList>
            <person name="Varghese N."/>
            <person name="Submissions S."/>
        </authorList>
    </citation>
    <scope>NUCLEOTIDE SEQUENCE [LARGE SCALE GENOMIC DNA]</scope>
    <source>
        <strain evidence="5">DSM 16858</strain>
    </source>
</reference>
<dbReference type="InterPro" id="IPR008964">
    <property type="entry name" value="Invasin/intimin_cell_adhesion"/>
</dbReference>
<dbReference type="SUPFAM" id="SSF49373">
    <property type="entry name" value="Invasin/intimin cell-adhesion fragments"/>
    <property type="match status" value="1"/>
</dbReference>
<feature type="domain" description="Pesticidal crystal protein Cry22Aa Ig-like" evidence="2">
    <location>
        <begin position="734"/>
        <end position="806"/>
    </location>
</feature>
<dbReference type="Pfam" id="PF17517">
    <property type="entry name" value="IgGFc_binding"/>
    <property type="match status" value="1"/>
</dbReference>
<accession>A0A1I0JKI7</accession>
<gene>
    <name evidence="4" type="ORF">SAMN05443639_107384</name>
</gene>
<dbReference type="Pfam" id="PF16403">
    <property type="entry name" value="Bact_surface_Ig-like"/>
    <property type="match status" value="1"/>
</dbReference>
<feature type="domain" description="IgGFc-binding protein N-terminal" evidence="3">
    <location>
        <begin position="147"/>
        <end position="436"/>
    </location>
</feature>
<dbReference type="InterPro" id="IPR035234">
    <property type="entry name" value="IgGFc-bd_N"/>
</dbReference>
<dbReference type="RefSeq" id="WP_143076086.1">
    <property type="nucleotide sequence ID" value="NZ_FOIJ01000007.1"/>
</dbReference>
<sequence length="943" mass="98577">MRIRESKPRLWPLFVFGWLVGCGSEVSREEPLPSAAPAPRWQSLTPPSSMDSRGKDFWLAFPGNYGYSTPTLTLFITGEKATTGKVEIPGAGFSRDFAIVPGQATPITLPGTAQLTTSDLVENKGIHLTAGEEIAVYGLNRVKASTDAFLGLPTDILGRDYLALGFKNTGVVNGTQFGLVATEDGTVVTITPAAKAGSRQEAVPYSITLGRGQTYQLRSTQSDQADLSGSSIQSNHPIAVFGGHECANIPDGDTYACDHLVEQLPPTTTWGKSFASVPLKSRNNGDTFRFVAAKNGTQVSINGAVVATLGRGQVHQQIIQGMAHISATEPILVAQYSNSSSYDGVTSDPFMMLIPPYEQFLANYTVTAPPGGFQYNFINVVVPSAAVKSFQLDGVPVPEGEFTVIGVSGFSGAQLTVGNGAHRMAADLPFGAFMYGFDDYDSYGYAGGMSLAPVAVAASLTVTPPDSQGPLQEKHCLTATLLDQYSQPVTGVRVDWTVSGVHALAGFGNTDGEGQNVFCYTGTLPGDDTIAASVGSLSGTGARTWLSPAPANQPPVALCQNITLGGACGPVNGSVNRGSYDPDPGDTITCVQTPGGPYMPGTTSVTLTCKDAAGLSSSCQATVTVLRGTAPAETALVLNGESHMKLQCGVDAWNDPGASATDMCGNALDIRKFNSGDDDMDGVPGSEDPDDHGPGPNMSAEGTYSVQYMAIDSQWHVVSAVRKVTVEDTLAPTLTLHGPAEMTAACGHTFVDPGVTAHDACYGDVTASVVKQGRVQPRTVGTYTLTYSVKDASSNGAPPLTRQVVVEDKQGPAVEPKLVTLWPATGDLRTVRLSDCAQATDACEYWTDLQSQGTLTSITSDEPEDASGEADGNTKNDMHITGKASALVRAERNTAGNGRVYTLHFTVKDRAGNATASSCKVQVPVSEQVPAGDDGLDGGYSIP</sequence>
<evidence type="ECO:0000256" key="1">
    <source>
        <dbReference type="SAM" id="MobiDB-lite"/>
    </source>
</evidence>
<dbReference type="PANTHER" id="PTHR46534:SF1">
    <property type="entry name" value="IGGFC-BINDING PROTEIN N-TERMINAL DOMAIN-CONTAINING PROTEIN"/>
    <property type="match status" value="1"/>
</dbReference>
<dbReference type="InterPro" id="IPR013783">
    <property type="entry name" value="Ig-like_fold"/>
</dbReference>